<dbReference type="PATRIC" id="fig|294699.3.peg.3266"/>
<sequence length="320" mass="36677">MMEVLIDNRDGTIWDMPVSSVQWKTSRIGKAGTLDAKLIIEQPTKFPVNNGAIIRVTDGSYKIFYGYVFETGFSTSSEFSVKAYDQLRYLMYNDTFVFSATTATAGIKKIAHDAGLKVGTFEETGYKVPAMVEDNKKALDVVAKFLDSTLITTNRNYVLFDNFGKLELRNINNMAIQADDFYIGEESLLFDFEYKKSIDEETYNRVKIVQDNKKTGKREVYIAQDSANIAKWGRLQEFRKVDEKMTAAQIKDLLDKLIKLRNRETKSLKLNCLGHWKVRAGCFVFVYIEKIGVKQYFLVDECTHNWEGGVHTMQLDLKVI</sequence>
<organism evidence="2 3">
    <name type="scientific">Anoxybacteroides amylolyticum</name>
    <dbReference type="NCBI Taxonomy" id="294699"/>
    <lineage>
        <taxon>Bacteria</taxon>
        <taxon>Bacillati</taxon>
        <taxon>Bacillota</taxon>
        <taxon>Bacilli</taxon>
        <taxon>Bacillales</taxon>
        <taxon>Anoxybacillaceae</taxon>
        <taxon>Anoxybacteroides</taxon>
    </lineage>
</organism>
<proteinExistence type="predicted"/>
<dbReference type="InterPro" id="IPR056937">
    <property type="entry name" value="YqbQ/XkdQ"/>
</dbReference>
<dbReference type="AlphaFoldDB" id="A0A160F7R5"/>
<dbReference type="Pfam" id="PF24032">
    <property type="entry name" value="YQBQ"/>
    <property type="match status" value="1"/>
</dbReference>
<gene>
    <name evidence="2" type="ORF">GFC30_3159</name>
</gene>
<keyword evidence="3" id="KW-1185">Reference proteome</keyword>
<reference evidence="2 3" key="1">
    <citation type="journal article" date="2006" name="Syst. Appl. Microbiol.">
        <title>Anoxybacillus amylolyticus sp. nov., a thermophilic amylase producing bacterium isolated from Mount Rittmann (Antarctica).</title>
        <authorList>
            <person name="Poli A."/>
            <person name="Esposito E."/>
            <person name="Lama L."/>
            <person name="Orlando P."/>
            <person name="Nicolaus G."/>
            <person name="de Appolonia F."/>
            <person name="Gambacorta A."/>
            <person name="Nicolaus B."/>
        </authorList>
    </citation>
    <scope>NUCLEOTIDE SEQUENCE [LARGE SCALE GENOMIC DNA]</scope>
    <source>
        <strain evidence="2 3">DSM 15939</strain>
        <plasmid evidence="3">Plasmid pdsm15939_1</plasmid>
    </source>
</reference>
<evidence type="ECO:0000313" key="3">
    <source>
        <dbReference type="Proteomes" id="UP000076865"/>
    </source>
</evidence>
<feature type="domain" description="YqbQ/XkdQ" evidence="1">
    <location>
        <begin position="21"/>
        <end position="318"/>
    </location>
</feature>
<keyword evidence="2" id="KW-0614">Plasmid</keyword>
<dbReference type="SUPFAM" id="SSF69279">
    <property type="entry name" value="Phage tail proteins"/>
    <property type="match status" value="1"/>
</dbReference>
<geneLocation type="plasmid" evidence="3">
    <name>pdsm15939_1</name>
</geneLocation>
<dbReference type="EMBL" id="CP015439">
    <property type="protein sequence ID" value="ANB62113.1"/>
    <property type="molecule type" value="Genomic_DNA"/>
</dbReference>
<accession>A0A160F7R5</accession>
<evidence type="ECO:0000259" key="1">
    <source>
        <dbReference type="Pfam" id="PF24032"/>
    </source>
</evidence>
<dbReference type="Proteomes" id="UP000076865">
    <property type="component" value="Plasmid pDSM15939_1"/>
</dbReference>
<name>A0A160F7R5_9BACL</name>
<dbReference type="KEGG" id="aamy:GFC30_3159"/>
<evidence type="ECO:0000313" key="2">
    <source>
        <dbReference type="EMBL" id="ANB62113.1"/>
    </source>
</evidence>
<protein>
    <submittedName>
        <fullName evidence="2">Putative phage protein</fullName>
    </submittedName>
</protein>